<dbReference type="Gene3D" id="3.40.50.150">
    <property type="entry name" value="Vaccinia Virus protein VP39"/>
    <property type="match status" value="1"/>
</dbReference>
<comment type="caution">
    <text evidence="1">The sequence shown here is derived from an EMBL/GenBank/DDBJ whole genome shotgun (WGS) entry which is preliminary data.</text>
</comment>
<dbReference type="Proteomes" id="UP000320333">
    <property type="component" value="Unassembled WGS sequence"/>
</dbReference>
<name>A0A507EYK7_9FUNG</name>
<organism evidence="1 2">
    <name type="scientific">Chytriomyces confervae</name>
    <dbReference type="NCBI Taxonomy" id="246404"/>
    <lineage>
        <taxon>Eukaryota</taxon>
        <taxon>Fungi</taxon>
        <taxon>Fungi incertae sedis</taxon>
        <taxon>Chytridiomycota</taxon>
        <taxon>Chytridiomycota incertae sedis</taxon>
        <taxon>Chytridiomycetes</taxon>
        <taxon>Chytridiales</taxon>
        <taxon>Chytriomycetaceae</taxon>
        <taxon>Chytriomyces</taxon>
    </lineage>
</organism>
<evidence type="ECO:0000313" key="2">
    <source>
        <dbReference type="Proteomes" id="UP000320333"/>
    </source>
</evidence>
<gene>
    <name evidence="1" type="ORF">CcCBS67573_g06990</name>
</gene>
<protein>
    <recommendedName>
        <fullName evidence="3">Methyltransferase small domain-containing protein</fullName>
    </recommendedName>
</protein>
<evidence type="ECO:0000313" key="1">
    <source>
        <dbReference type="EMBL" id="TPX68974.1"/>
    </source>
</evidence>
<dbReference type="SUPFAM" id="SSF53335">
    <property type="entry name" value="S-adenosyl-L-methionine-dependent methyltransferases"/>
    <property type="match status" value="1"/>
</dbReference>
<proteinExistence type="predicted"/>
<dbReference type="OrthoDB" id="2099474at2759"/>
<sequence>MSSNPYSSDATTALCWKCKGSGVKLKRTKKTLHAIPCGVCVAASGSKAAAPLNDTTKPLPSRVLRRGFVRPFNPSQTWAPPGPAAAASIDQAGALLADGEMVTALCGSWVIFQLVQGHRYTTDDLSTAAIAIQLYTTRGNLPRPQSHIDIGCGLGSVLSFVRWYFDDSLLKSVGIEAQLKHVELARKTISINMKEPSLVSEVRHGDLRELASNESGLLNAETEFQSFDLVTGTPPYFPVPNGVVPTVQGRGYCSFEMRGGVETYCLAARQCLRRTSDARFVFVQTAIEVKRSEEAIWSLAQMRILERVDFYGVDGKKDPLFVIFVCGWESVSKEQQESDGETVPHDGSEKRVKDFAWDGVSREEYGVRRITVRDKDGRYTREYHDLLVLVGKPPVLVA</sequence>
<dbReference type="EMBL" id="QEAP01000331">
    <property type="protein sequence ID" value="TPX68974.1"/>
    <property type="molecule type" value="Genomic_DNA"/>
</dbReference>
<dbReference type="AlphaFoldDB" id="A0A507EYK7"/>
<reference evidence="1 2" key="1">
    <citation type="journal article" date="2019" name="Sci. Rep.">
        <title>Comparative genomics of chytrid fungi reveal insights into the obligate biotrophic and pathogenic lifestyle of Synchytrium endobioticum.</title>
        <authorList>
            <person name="van de Vossenberg B.T.L.H."/>
            <person name="Warris S."/>
            <person name="Nguyen H.D.T."/>
            <person name="van Gent-Pelzer M.P.E."/>
            <person name="Joly D.L."/>
            <person name="van de Geest H.C."/>
            <person name="Bonants P.J.M."/>
            <person name="Smith D.S."/>
            <person name="Levesque C.A."/>
            <person name="van der Lee T.A.J."/>
        </authorList>
    </citation>
    <scope>NUCLEOTIDE SEQUENCE [LARGE SCALE GENOMIC DNA]</scope>
    <source>
        <strain evidence="1 2">CBS 675.73</strain>
    </source>
</reference>
<keyword evidence="2" id="KW-1185">Reference proteome</keyword>
<accession>A0A507EYK7</accession>
<dbReference type="InterPro" id="IPR029063">
    <property type="entry name" value="SAM-dependent_MTases_sf"/>
</dbReference>
<evidence type="ECO:0008006" key="3">
    <source>
        <dbReference type="Google" id="ProtNLM"/>
    </source>
</evidence>